<dbReference type="Gene3D" id="3.20.20.80">
    <property type="entry name" value="Glycosidases"/>
    <property type="match status" value="1"/>
</dbReference>
<organism evidence="5 6">
    <name type="scientific">Hyphomicrobium facile</name>
    <dbReference type="NCBI Taxonomy" id="51670"/>
    <lineage>
        <taxon>Bacteria</taxon>
        <taxon>Pseudomonadati</taxon>
        <taxon>Pseudomonadota</taxon>
        <taxon>Alphaproteobacteria</taxon>
        <taxon>Hyphomicrobiales</taxon>
        <taxon>Hyphomicrobiaceae</taxon>
        <taxon>Hyphomicrobium</taxon>
    </lineage>
</organism>
<evidence type="ECO:0000256" key="2">
    <source>
        <dbReference type="ARBA" id="ARBA00023295"/>
    </source>
</evidence>
<dbReference type="RefSeq" id="WP_092865990.1">
    <property type="nucleotide sequence ID" value="NZ_FPCH01000001.1"/>
</dbReference>
<protein>
    <submittedName>
        <fullName evidence="5">Aryl-phospho-beta-D-glucosidase BglC, GH1 family</fullName>
    </submittedName>
</protein>
<gene>
    <name evidence="5" type="ORF">SAMN04488557_1423</name>
</gene>
<accession>A0A1I7N6F6</accession>
<evidence type="ECO:0000259" key="4">
    <source>
        <dbReference type="Pfam" id="PF00150"/>
    </source>
</evidence>
<dbReference type="PANTHER" id="PTHR34142">
    <property type="entry name" value="ENDO-BETA-1,4-GLUCANASE A"/>
    <property type="match status" value="1"/>
</dbReference>
<dbReference type="GO" id="GO:0009251">
    <property type="term" value="P:glucan catabolic process"/>
    <property type="evidence" value="ECO:0007669"/>
    <property type="project" value="TreeGrafter"/>
</dbReference>
<keyword evidence="6" id="KW-1185">Reference proteome</keyword>
<dbReference type="GO" id="GO:0004553">
    <property type="term" value="F:hydrolase activity, hydrolyzing O-glycosyl compounds"/>
    <property type="evidence" value="ECO:0007669"/>
    <property type="project" value="InterPro"/>
</dbReference>
<evidence type="ECO:0000313" key="6">
    <source>
        <dbReference type="Proteomes" id="UP000199423"/>
    </source>
</evidence>
<dbReference type="InterPro" id="IPR018087">
    <property type="entry name" value="Glyco_hydro_5_CS"/>
</dbReference>
<dbReference type="InterPro" id="IPR001547">
    <property type="entry name" value="Glyco_hydro_5"/>
</dbReference>
<dbReference type="Proteomes" id="UP000199423">
    <property type="component" value="Unassembled WGS sequence"/>
</dbReference>
<dbReference type="AlphaFoldDB" id="A0A1I7N6F6"/>
<name>A0A1I7N6F6_9HYPH</name>
<proteinExistence type="predicted"/>
<dbReference type="OrthoDB" id="9803927at2"/>
<keyword evidence="1" id="KW-0378">Hydrolase</keyword>
<evidence type="ECO:0000256" key="3">
    <source>
        <dbReference type="SAM" id="SignalP"/>
    </source>
</evidence>
<dbReference type="STRING" id="51670.SAMN04488557_1423"/>
<reference evidence="6" key="1">
    <citation type="submission" date="2016-10" db="EMBL/GenBank/DDBJ databases">
        <authorList>
            <person name="Varghese N."/>
            <person name="Submissions S."/>
        </authorList>
    </citation>
    <scope>NUCLEOTIDE SEQUENCE [LARGE SCALE GENOMIC DNA]</scope>
    <source>
        <strain evidence="6">DSM 1565</strain>
    </source>
</reference>
<dbReference type="InterPro" id="IPR017853">
    <property type="entry name" value="GH"/>
</dbReference>
<feature type="signal peptide" evidence="3">
    <location>
        <begin position="1"/>
        <end position="23"/>
    </location>
</feature>
<keyword evidence="3" id="KW-0732">Signal</keyword>
<keyword evidence="2" id="KW-0326">Glycosidase</keyword>
<dbReference type="PANTHER" id="PTHR34142:SF1">
    <property type="entry name" value="GLYCOSIDE HYDROLASE FAMILY 5 DOMAIN-CONTAINING PROTEIN"/>
    <property type="match status" value="1"/>
</dbReference>
<dbReference type="EMBL" id="FPCH01000001">
    <property type="protein sequence ID" value="SFV30163.1"/>
    <property type="molecule type" value="Genomic_DNA"/>
</dbReference>
<dbReference type="Pfam" id="PF00150">
    <property type="entry name" value="Cellulase"/>
    <property type="match status" value="1"/>
</dbReference>
<dbReference type="PROSITE" id="PS00659">
    <property type="entry name" value="GLYCOSYL_HYDROL_F5"/>
    <property type="match status" value="1"/>
</dbReference>
<evidence type="ECO:0000256" key="1">
    <source>
        <dbReference type="ARBA" id="ARBA00022801"/>
    </source>
</evidence>
<feature type="domain" description="Glycoside hydrolase family 5" evidence="4">
    <location>
        <begin position="353"/>
        <end position="617"/>
    </location>
</feature>
<feature type="chain" id="PRO_5011465448" evidence="3">
    <location>
        <begin position="24"/>
        <end position="653"/>
    </location>
</feature>
<evidence type="ECO:0000313" key="5">
    <source>
        <dbReference type="EMBL" id="SFV30163.1"/>
    </source>
</evidence>
<dbReference type="SUPFAM" id="SSF51445">
    <property type="entry name" value="(Trans)glycosidases"/>
    <property type="match status" value="1"/>
</dbReference>
<sequence length="653" mass="71309">MFDYFKLPSVALIALVTAAFTPAGVFCSRTLAAGNDLATNDTHGEKSPDDFCRNKQDGVYVIGGDPLVLSEGDSFNIHLFACRLTDGQTVQMQISGVASDDNLLEESYDVAAQKALSSRPGLSLEPVTSHDFQYRLSAGTYELNFPFKFARGRNFTGSDAAPWAPGKQEQIDFMIAPGSVNPATIHDSSTFKLVTEGPRFAGGDDRAVRWSILRSVPAIAAGESVIFELDESGAAIKKPTKIGIGIHPSSTVDEGAFQGKIGDAIAAAVPPGTYDPASGVLTFDAQTKFPIKFTMTARDDPKSGDFVLGLKDNETGEIDAGRAGVHLGDWTLPPAKPAMGVNMASGEFGQGTTFNKDYVYPENARIDWSKEQGFKILRVPFKFQNIQPGPDRDIRSQDLQELGRVASRCARNEIICILDMHNYGSYYSDDGKGFGLAGSNGVSNQKLAKLWANLSVHFKNNPYIWFGLMNEPHEQSALEWIKTANTIALAIRDAGVPNKIVFQGSYWDGAHSWDSSDNSVQVLKAYDPLNNFAVEAHQYLDLDSSGTSSFCMPLSGSHRLDPFTTWLKKYKMQGIIGEAGWANNFLCLHEGEDMLNSWKSAMATPSEGGYIGFTYWAAGPWWDKNYPYLVEPRPFPGGAAPPMLDQLKKYIPR</sequence>